<evidence type="ECO:0000256" key="6">
    <source>
        <dbReference type="ARBA" id="ARBA00022927"/>
    </source>
</evidence>
<dbReference type="InterPro" id="IPR003369">
    <property type="entry name" value="TatA/B/E"/>
</dbReference>
<reference evidence="12 13" key="1">
    <citation type="submission" date="2016-10" db="EMBL/GenBank/DDBJ databases">
        <title>Updated version of Genome Assembly of Janthinobacterium lividum ERGS5:01.</title>
        <authorList>
            <person name="Kumar R."/>
            <person name="Acharya V."/>
            <person name="Singh D."/>
        </authorList>
    </citation>
    <scope>NUCLEOTIDE SEQUENCE [LARGE SCALE GENOMIC DNA]</scope>
    <source>
        <strain evidence="12 13">ERGS5:01</strain>
    </source>
</reference>
<evidence type="ECO:0000256" key="1">
    <source>
        <dbReference type="ARBA" id="ARBA00004167"/>
    </source>
</evidence>
<dbReference type="GO" id="GO:0033281">
    <property type="term" value="C:TAT protein transport complex"/>
    <property type="evidence" value="ECO:0007669"/>
    <property type="project" value="UniProtKB-UniRule"/>
</dbReference>
<dbReference type="HAMAP" id="MF_00237">
    <property type="entry name" value="TatB"/>
    <property type="match status" value="1"/>
</dbReference>
<keyword evidence="4" id="KW-0997">Cell inner membrane</keyword>
<evidence type="ECO:0000256" key="9">
    <source>
        <dbReference type="ARBA" id="ARBA00023136"/>
    </source>
</evidence>
<keyword evidence="6 10" id="KW-0653">Protein transport</keyword>
<evidence type="ECO:0000256" key="7">
    <source>
        <dbReference type="ARBA" id="ARBA00022989"/>
    </source>
</evidence>
<keyword evidence="8 10" id="KW-0811">Translocation</keyword>
<keyword evidence="3 10" id="KW-1003">Cell membrane</keyword>
<dbReference type="Proteomes" id="UP000092634">
    <property type="component" value="Unassembled WGS sequence"/>
</dbReference>
<dbReference type="PANTHER" id="PTHR33162">
    <property type="entry name" value="SEC-INDEPENDENT PROTEIN TRANSLOCASE PROTEIN TATA, CHLOROPLASTIC"/>
    <property type="match status" value="1"/>
</dbReference>
<dbReference type="GO" id="GO:0043953">
    <property type="term" value="P:protein transport by the Tat complex"/>
    <property type="evidence" value="ECO:0007669"/>
    <property type="project" value="UniProtKB-UniRule"/>
</dbReference>
<organism evidence="12 13">
    <name type="scientific">Janthinobacterium lividum</name>
    <dbReference type="NCBI Taxonomy" id="29581"/>
    <lineage>
        <taxon>Bacteria</taxon>
        <taxon>Pseudomonadati</taxon>
        <taxon>Pseudomonadota</taxon>
        <taxon>Betaproteobacteria</taxon>
        <taxon>Burkholderiales</taxon>
        <taxon>Oxalobacteraceae</taxon>
        <taxon>Janthinobacterium</taxon>
    </lineage>
</organism>
<comment type="similarity">
    <text evidence="10">Belongs to the TatB family.</text>
</comment>
<dbReference type="InterPro" id="IPR018448">
    <property type="entry name" value="TatB"/>
</dbReference>
<evidence type="ECO:0000313" key="12">
    <source>
        <dbReference type="EMBL" id="OFJ49002.1"/>
    </source>
</evidence>
<accession>A0A1E8PRV5</accession>
<proteinExistence type="inferred from homology"/>
<dbReference type="GO" id="GO:0008320">
    <property type="term" value="F:protein transmembrane transporter activity"/>
    <property type="evidence" value="ECO:0007669"/>
    <property type="project" value="UniProtKB-UniRule"/>
</dbReference>
<dbReference type="Gene3D" id="1.20.5.3310">
    <property type="match status" value="1"/>
</dbReference>
<keyword evidence="2 10" id="KW-0813">Transport</keyword>
<dbReference type="PANTHER" id="PTHR33162:SF1">
    <property type="entry name" value="SEC-INDEPENDENT PROTEIN TRANSLOCASE PROTEIN TATA, CHLOROPLASTIC"/>
    <property type="match status" value="1"/>
</dbReference>
<protein>
    <recommendedName>
        <fullName evidence="10">Sec-independent protein translocase protein TatB</fullName>
    </recommendedName>
</protein>
<comment type="function">
    <text evidence="10">Part of the twin-arginine translocation (Tat) system that transports large folded proteins containing a characteristic twin-arginine motif in their signal peptide across membranes. Together with TatC, TatB is part of a receptor directly interacting with Tat signal peptides. TatB may form an oligomeric binding site that transiently accommodates folded Tat precursor proteins before their translocation.</text>
</comment>
<evidence type="ECO:0000256" key="2">
    <source>
        <dbReference type="ARBA" id="ARBA00022448"/>
    </source>
</evidence>
<keyword evidence="9 10" id="KW-0472">Membrane</keyword>
<name>A0A1E8PRV5_9BURK</name>
<comment type="caution">
    <text evidence="12">The sequence shown here is derived from an EMBL/GenBank/DDBJ whole genome shotgun (WGS) entry which is preliminary data.</text>
</comment>
<keyword evidence="11" id="KW-0175">Coiled coil</keyword>
<feature type="coiled-coil region" evidence="11">
    <location>
        <begin position="52"/>
        <end position="79"/>
    </location>
</feature>
<dbReference type="AlphaFoldDB" id="A0A1E8PRV5"/>
<evidence type="ECO:0000256" key="11">
    <source>
        <dbReference type="SAM" id="Coils"/>
    </source>
</evidence>
<evidence type="ECO:0000256" key="10">
    <source>
        <dbReference type="HAMAP-Rule" id="MF_00237"/>
    </source>
</evidence>
<comment type="subcellular location">
    <subcellularLocation>
        <location evidence="10">Cell membrane</location>
        <topology evidence="10">Single-pass membrane protein</topology>
    </subcellularLocation>
    <subcellularLocation>
        <location evidence="1">Membrane</location>
        <topology evidence="1">Single-pass membrane protein</topology>
    </subcellularLocation>
</comment>
<keyword evidence="7 10" id="KW-1133">Transmembrane helix</keyword>
<evidence type="ECO:0000256" key="5">
    <source>
        <dbReference type="ARBA" id="ARBA00022692"/>
    </source>
</evidence>
<keyword evidence="5 10" id="KW-0812">Transmembrane</keyword>
<sequence>MIDIGLSKIAIIGVVALIVIGPEKLPKVARMAGTLYGRAQRYLNQVKSEVSREIEMEELKNLQKEVQDAAHSVKQSVEKSIHGVENSISGNLAEVENAWRGDASADDGQHDPHEAMLRATNDDLARKAREFRRKKLVRNSAIPGWYKQRHGGKLHVQSAAARVARFRPRANSSSFYS</sequence>
<comment type="subunit">
    <text evidence="10">The Tat system comprises two distinct complexes: a TatABC complex, containing multiple copies of TatA, TatB and TatC subunits, and a separate TatA complex, containing only TatA subunits. Substrates initially bind to the TatABC complex, which probably triggers association of the separate TatA complex to form the active translocon.</text>
</comment>
<gene>
    <name evidence="10 12" type="primary">tatB</name>
    <name evidence="12" type="ORF">BA896_008945</name>
</gene>
<evidence type="ECO:0000256" key="8">
    <source>
        <dbReference type="ARBA" id="ARBA00023010"/>
    </source>
</evidence>
<dbReference type="Pfam" id="PF02416">
    <property type="entry name" value="TatA_B_E"/>
    <property type="match status" value="1"/>
</dbReference>
<dbReference type="NCBIfam" id="TIGR01410">
    <property type="entry name" value="tatB"/>
    <property type="match status" value="1"/>
</dbReference>
<evidence type="ECO:0000256" key="4">
    <source>
        <dbReference type="ARBA" id="ARBA00022519"/>
    </source>
</evidence>
<dbReference type="EMBL" id="MAQB02000001">
    <property type="protein sequence ID" value="OFJ49002.1"/>
    <property type="molecule type" value="Genomic_DNA"/>
</dbReference>
<dbReference type="PRINTS" id="PR01506">
    <property type="entry name" value="TATBPROTEIN"/>
</dbReference>
<evidence type="ECO:0000256" key="3">
    <source>
        <dbReference type="ARBA" id="ARBA00022475"/>
    </source>
</evidence>
<evidence type="ECO:0000313" key="13">
    <source>
        <dbReference type="Proteomes" id="UP000092634"/>
    </source>
</evidence>